<feature type="domain" description="PABC" evidence="6">
    <location>
        <begin position="155"/>
        <end position="242"/>
    </location>
</feature>
<evidence type="ECO:0000256" key="1">
    <source>
        <dbReference type="ARBA" id="ARBA00022741"/>
    </source>
</evidence>
<dbReference type="GO" id="GO:0005524">
    <property type="term" value="F:ATP binding"/>
    <property type="evidence" value="ECO:0007669"/>
    <property type="project" value="UniProtKB-KW"/>
</dbReference>
<dbReference type="OrthoDB" id="1191041at2759"/>
<dbReference type="Pfam" id="PF00658">
    <property type="entry name" value="MLLE"/>
    <property type="match status" value="1"/>
</dbReference>
<evidence type="ECO:0000259" key="6">
    <source>
        <dbReference type="PROSITE" id="PS51309"/>
    </source>
</evidence>
<gene>
    <name evidence="7" type="ORF">JCGZ_22266</name>
</gene>
<feature type="domain" description="Helicase ATP-binding" evidence="5">
    <location>
        <begin position="19"/>
        <end position="186"/>
    </location>
</feature>
<evidence type="ECO:0000259" key="5">
    <source>
        <dbReference type="PROSITE" id="PS51192"/>
    </source>
</evidence>
<dbReference type="InterPro" id="IPR014001">
    <property type="entry name" value="Helicase_ATP-bd"/>
</dbReference>
<dbReference type="SUPFAM" id="SSF52540">
    <property type="entry name" value="P-loop containing nucleoside triphosphate hydrolases"/>
    <property type="match status" value="1"/>
</dbReference>
<organism evidence="7 8">
    <name type="scientific">Jatropha curcas</name>
    <name type="common">Barbados nut</name>
    <dbReference type="NCBI Taxonomy" id="180498"/>
    <lineage>
        <taxon>Eukaryota</taxon>
        <taxon>Viridiplantae</taxon>
        <taxon>Streptophyta</taxon>
        <taxon>Embryophyta</taxon>
        <taxon>Tracheophyta</taxon>
        <taxon>Spermatophyta</taxon>
        <taxon>Magnoliopsida</taxon>
        <taxon>eudicotyledons</taxon>
        <taxon>Gunneridae</taxon>
        <taxon>Pentapetalae</taxon>
        <taxon>rosids</taxon>
        <taxon>fabids</taxon>
        <taxon>Malpighiales</taxon>
        <taxon>Euphorbiaceae</taxon>
        <taxon>Crotonoideae</taxon>
        <taxon>Jatropheae</taxon>
        <taxon>Jatropha</taxon>
    </lineage>
</organism>
<sequence>MAAAEMDIWVPSEIQCVGIPAILEGKSVVLSSDSGSGRTLAYLFPLVQLLIQDEVFSSMKPKHPRAVVLCTTEELSDEGFRVAKLISDFARLKSARESSSDQSYLEELLNAPIGMLIGTPSEVLQQIEESIVTDNIKYLVLDEADAIFDHGFGPEISKIIKLLKNHISESNCQGLQIILVTSTMSKILGKSVIMERIEHDNAGKLAAMLLEMDQMEAFEIIEFPDALKKKMAEAIDFFTSGS</sequence>
<dbReference type="PANTHER" id="PTHR47960">
    <property type="entry name" value="DEAD-BOX ATP-DEPENDENT RNA HELICASE 50"/>
    <property type="match status" value="1"/>
</dbReference>
<evidence type="ECO:0000313" key="7">
    <source>
        <dbReference type="EMBL" id="KDP26172.1"/>
    </source>
</evidence>
<proteinExistence type="predicted"/>
<keyword evidence="3" id="KW-0347">Helicase</keyword>
<accession>A0A067JQK5</accession>
<dbReference type="EMBL" id="KK914923">
    <property type="protein sequence ID" value="KDP26172.1"/>
    <property type="molecule type" value="Genomic_DNA"/>
</dbReference>
<keyword evidence="8" id="KW-1185">Reference proteome</keyword>
<evidence type="ECO:0008006" key="9">
    <source>
        <dbReference type="Google" id="ProtNLM"/>
    </source>
</evidence>
<evidence type="ECO:0000256" key="3">
    <source>
        <dbReference type="ARBA" id="ARBA00022806"/>
    </source>
</evidence>
<dbReference type="InterPro" id="IPR002004">
    <property type="entry name" value="PABP_HYD_C"/>
</dbReference>
<keyword evidence="4" id="KW-0067">ATP-binding</keyword>
<dbReference type="Pfam" id="PF00270">
    <property type="entry name" value="DEAD"/>
    <property type="match status" value="1"/>
</dbReference>
<name>A0A067JQK5_JATCU</name>
<dbReference type="GO" id="GO:0004386">
    <property type="term" value="F:helicase activity"/>
    <property type="evidence" value="ECO:0007669"/>
    <property type="project" value="UniProtKB-KW"/>
</dbReference>
<dbReference type="GO" id="GO:0016787">
    <property type="term" value="F:hydrolase activity"/>
    <property type="evidence" value="ECO:0007669"/>
    <property type="project" value="UniProtKB-KW"/>
</dbReference>
<dbReference type="InterPro" id="IPR036053">
    <property type="entry name" value="PABP-dom"/>
</dbReference>
<dbReference type="AlphaFoldDB" id="A0A067JQK5"/>
<evidence type="ECO:0000256" key="2">
    <source>
        <dbReference type="ARBA" id="ARBA00022801"/>
    </source>
</evidence>
<protein>
    <recommendedName>
        <fullName evidence="9">Helicase ATP-binding domain-containing protein</fullName>
    </recommendedName>
</protein>
<reference evidence="7 8" key="1">
    <citation type="journal article" date="2014" name="PLoS ONE">
        <title>Global Analysis of Gene Expression Profiles in Physic Nut (Jatropha curcas L.) Seedlings Exposed to Salt Stress.</title>
        <authorList>
            <person name="Zhang L."/>
            <person name="Zhang C."/>
            <person name="Wu P."/>
            <person name="Chen Y."/>
            <person name="Li M."/>
            <person name="Jiang H."/>
            <person name="Wu G."/>
        </authorList>
    </citation>
    <scope>NUCLEOTIDE SEQUENCE [LARGE SCALE GENOMIC DNA]</scope>
    <source>
        <strain evidence="8">cv. GZQX0401</strain>
        <tissue evidence="7">Young leaves</tissue>
    </source>
</reference>
<dbReference type="SMART" id="SM00517">
    <property type="entry name" value="PolyA"/>
    <property type="match status" value="1"/>
</dbReference>
<dbReference type="STRING" id="180498.A0A067JQK5"/>
<dbReference type="Gene3D" id="3.40.50.300">
    <property type="entry name" value="P-loop containing nucleotide triphosphate hydrolases"/>
    <property type="match status" value="1"/>
</dbReference>
<evidence type="ECO:0000313" key="8">
    <source>
        <dbReference type="Proteomes" id="UP000027138"/>
    </source>
</evidence>
<keyword evidence="2" id="KW-0378">Hydrolase</keyword>
<dbReference type="Gene3D" id="1.10.1900.10">
    <property type="entry name" value="c-terminal domain of poly(a) binding protein"/>
    <property type="match status" value="1"/>
</dbReference>
<dbReference type="InterPro" id="IPR044742">
    <property type="entry name" value="DEAD/DEAH_RhlB"/>
</dbReference>
<dbReference type="SMART" id="SM00487">
    <property type="entry name" value="DEXDc"/>
    <property type="match status" value="1"/>
</dbReference>
<evidence type="ECO:0000256" key="4">
    <source>
        <dbReference type="ARBA" id="ARBA00022840"/>
    </source>
</evidence>
<dbReference type="Proteomes" id="UP000027138">
    <property type="component" value="Unassembled WGS sequence"/>
</dbReference>
<dbReference type="InterPro" id="IPR027417">
    <property type="entry name" value="P-loop_NTPase"/>
</dbReference>
<dbReference type="PROSITE" id="PS51309">
    <property type="entry name" value="PABC"/>
    <property type="match status" value="1"/>
</dbReference>
<dbReference type="PROSITE" id="PS51192">
    <property type="entry name" value="HELICASE_ATP_BIND_1"/>
    <property type="match status" value="1"/>
</dbReference>
<dbReference type="SUPFAM" id="SSF63570">
    <property type="entry name" value="PABC (PABP) domain"/>
    <property type="match status" value="1"/>
</dbReference>
<dbReference type="CDD" id="cd00268">
    <property type="entry name" value="DEADc"/>
    <property type="match status" value="1"/>
</dbReference>
<keyword evidence="1" id="KW-0547">Nucleotide-binding</keyword>
<dbReference type="GO" id="GO:0003723">
    <property type="term" value="F:RNA binding"/>
    <property type="evidence" value="ECO:0007669"/>
    <property type="project" value="InterPro"/>
</dbReference>
<dbReference type="InterPro" id="IPR011545">
    <property type="entry name" value="DEAD/DEAH_box_helicase_dom"/>
</dbReference>